<evidence type="ECO:0000256" key="4">
    <source>
        <dbReference type="ARBA" id="ARBA00022833"/>
    </source>
</evidence>
<dbReference type="SUPFAM" id="SSF57667">
    <property type="entry name" value="beta-beta-alpha zinc fingers"/>
    <property type="match status" value="1"/>
</dbReference>
<dbReference type="FunFam" id="3.30.160.60:FF:000946">
    <property type="entry name" value="Zinc finger protein 438"/>
    <property type="match status" value="1"/>
</dbReference>
<dbReference type="SMART" id="SM00355">
    <property type="entry name" value="ZnF_C2H2"/>
    <property type="match status" value="6"/>
</dbReference>
<proteinExistence type="predicted"/>
<feature type="domain" description="C2H2-type" evidence="7">
    <location>
        <begin position="770"/>
        <end position="798"/>
    </location>
</feature>
<evidence type="ECO:0000313" key="9">
    <source>
        <dbReference type="Proteomes" id="UP000812440"/>
    </source>
</evidence>
<dbReference type="InterPro" id="IPR036236">
    <property type="entry name" value="Znf_C2H2_sf"/>
</dbReference>
<accession>A0A8T2JDF8</accession>
<keyword evidence="1" id="KW-0479">Metal-binding</keyword>
<dbReference type="PROSITE" id="PS50157">
    <property type="entry name" value="ZINC_FINGER_C2H2_2"/>
    <property type="match status" value="4"/>
</dbReference>
<dbReference type="Gene3D" id="3.30.160.60">
    <property type="entry name" value="Classic Zinc Finger"/>
    <property type="match status" value="2"/>
</dbReference>
<dbReference type="GO" id="GO:0008270">
    <property type="term" value="F:zinc ion binding"/>
    <property type="evidence" value="ECO:0007669"/>
    <property type="project" value="UniProtKB-KW"/>
</dbReference>
<dbReference type="Proteomes" id="UP000812440">
    <property type="component" value="Chromosome 6"/>
</dbReference>
<dbReference type="GO" id="GO:0043565">
    <property type="term" value="F:sequence-specific DNA binding"/>
    <property type="evidence" value="ECO:0007669"/>
    <property type="project" value="TreeGrafter"/>
</dbReference>
<dbReference type="OrthoDB" id="3437960at2759"/>
<organism evidence="8 9">
    <name type="scientific">Hymenochirus boettgeri</name>
    <name type="common">Congo dwarf clawed frog</name>
    <dbReference type="NCBI Taxonomy" id="247094"/>
    <lineage>
        <taxon>Eukaryota</taxon>
        <taxon>Metazoa</taxon>
        <taxon>Chordata</taxon>
        <taxon>Craniata</taxon>
        <taxon>Vertebrata</taxon>
        <taxon>Euteleostomi</taxon>
        <taxon>Amphibia</taxon>
        <taxon>Batrachia</taxon>
        <taxon>Anura</taxon>
        <taxon>Pipoidea</taxon>
        <taxon>Pipidae</taxon>
        <taxon>Pipinae</taxon>
        <taxon>Hymenochirus</taxon>
    </lineage>
</organism>
<dbReference type="PANTHER" id="PTHR24408">
    <property type="entry name" value="ZINC FINGER PROTEIN"/>
    <property type="match status" value="1"/>
</dbReference>
<dbReference type="GO" id="GO:0000981">
    <property type="term" value="F:DNA-binding transcription factor activity, RNA polymerase II-specific"/>
    <property type="evidence" value="ECO:0007669"/>
    <property type="project" value="TreeGrafter"/>
</dbReference>
<evidence type="ECO:0000256" key="1">
    <source>
        <dbReference type="ARBA" id="ARBA00022723"/>
    </source>
</evidence>
<reference evidence="8" key="1">
    <citation type="thesis" date="2020" institute="ProQuest LLC" country="789 East Eisenhower Parkway, Ann Arbor, MI, USA">
        <title>Comparative Genomics and Chromosome Evolution.</title>
        <authorList>
            <person name="Mudd A.B."/>
        </authorList>
    </citation>
    <scope>NUCLEOTIDE SEQUENCE</scope>
    <source>
        <strain evidence="8">Female2</strain>
        <tissue evidence="8">Blood</tissue>
    </source>
</reference>
<comment type="caution">
    <text evidence="8">The sequence shown here is derived from an EMBL/GenBank/DDBJ whole genome shotgun (WGS) entry which is preliminary data.</text>
</comment>
<feature type="domain" description="C2H2-type" evidence="7">
    <location>
        <begin position="538"/>
        <end position="565"/>
    </location>
</feature>
<keyword evidence="3 5" id="KW-0863">Zinc-finger</keyword>
<dbReference type="GO" id="GO:0005634">
    <property type="term" value="C:nucleus"/>
    <property type="evidence" value="ECO:0007669"/>
    <property type="project" value="TreeGrafter"/>
</dbReference>
<protein>
    <recommendedName>
        <fullName evidence="7">C2H2-type domain-containing protein</fullName>
    </recommendedName>
</protein>
<name>A0A8T2JDF8_9PIPI</name>
<keyword evidence="9" id="KW-1185">Reference proteome</keyword>
<gene>
    <name evidence="8" type="ORF">GDO86_011931</name>
</gene>
<evidence type="ECO:0000313" key="8">
    <source>
        <dbReference type="EMBL" id="KAG8443325.1"/>
    </source>
</evidence>
<dbReference type="PROSITE" id="PS00028">
    <property type="entry name" value="ZINC_FINGER_C2H2_1"/>
    <property type="match status" value="5"/>
</dbReference>
<dbReference type="InterPro" id="IPR013087">
    <property type="entry name" value="Znf_C2H2_type"/>
</dbReference>
<dbReference type="EMBL" id="JAACNH010000005">
    <property type="protein sequence ID" value="KAG8443325.1"/>
    <property type="molecule type" value="Genomic_DNA"/>
</dbReference>
<sequence>METQQGTTCKSILISLNSDMHQVQESCAGRITTSDEAKVAARTMQCKKNMPNKSQFRTIAPKILPKVVNSYSPSSYPPSVPEITMPAISTKPVVIPTQNYALMKVAGQDGTFSLVALPQVAQPMGTQVMQTTSIPLQENLKLPIPRYQSSRNKKLFDKKSSKGTPLNVLNKSLFEKKAHQVDYSHNSDVMPKVDTNADLKALSSTAGIPVPEEANVGSNVVTPGISQVREVKNINMNKVALPYIKHSVPNTLCSSSPVKVCTDEMPGSIEKGMLRYKNTKPPDSGNPLTVLSQVVFGSPIHVIPSVPKGKLPILPYPKTKKSVVSKSTPSKEMSTVITNSYKEPPNLEISSIEAPNHISSVICSSVPVDPCLSGMEPDAGKLMKPSGVSGKRRGRKRKVSSEVMSYQTKMKLVGSKLVFCKDKLKVHVLDTRDKEAASSRKYRSIMPKPAMDVQSLASLGSTSAPQTLTTYGGNKNKHQIKQTRKKPREIMVLKLIGDNKSLSLPAKASYKCHICDYTFQFKHHLQDHLNTHSNRRPYHCRLCRKAYVHSGSLSTHMKLHHGESRLKKLMCCEFCAKVFGHIRVYFGHLKEVHRVIISTETLEKKDMNAQDTRKSYLIESEKNFTSEEESIPEPTEEIKLQIKCGRCHVLMPTFSDMKRHLLYEHGDTFQDRLHHGVLEDTVGSQEEVVKNATHYWKLLNERRNLKCNICGEEFMGQAKLKKHFCFSHLNKKNLKNEYTALKDEPEVKSEEDQTFSMSNAEVQLWCGNYLNCILCKQIFQNKEELFNHWQQLHNCEDPFMLWTIFTSLPKKM</sequence>
<dbReference type="PANTHER" id="PTHR24408:SF23">
    <property type="entry name" value="ZINC FINGER PROTEIN 438"/>
    <property type="match status" value="1"/>
</dbReference>
<evidence type="ECO:0000256" key="2">
    <source>
        <dbReference type="ARBA" id="ARBA00022737"/>
    </source>
</evidence>
<keyword evidence="2" id="KW-0677">Repeat</keyword>
<feature type="domain" description="C2H2-type" evidence="7">
    <location>
        <begin position="510"/>
        <end position="537"/>
    </location>
</feature>
<evidence type="ECO:0000256" key="5">
    <source>
        <dbReference type="PROSITE-ProRule" id="PRU00042"/>
    </source>
</evidence>
<keyword evidence="4" id="KW-0862">Zinc</keyword>
<feature type="region of interest" description="Disordered" evidence="6">
    <location>
        <begin position="377"/>
        <end position="401"/>
    </location>
</feature>
<dbReference type="AlphaFoldDB" id="A0A8T2JDF8"/>
<evidence type="ECO:0000256" key="6">
    <source>
        <dbReference type="SAM" id="MobiDB-lite"/>
    </source>
</evidence>
<evidence type="ECO:0000259" key="7">
    <source>
        <dbReference type="PROSITE" id="PS50157"/>
    </source>
</evidence>
<evidence type="ECO:0000256" key="3">
    <source>
        <dbReference type="ARBA" id="ARBA00022771"/>
    </source>
</evidence>
<feature type="domain" description="C2H2-type" evidence="7">
    <location>
        <begin position="705"/>
        <end position="733"/>
    </location>
</feature>